<dbReference type="InterPro" id="IPR005238">
    <property type="entry name" value="ComB-like"/>
</dbReference>
<dbReference type="OrthoDB" id="8588453at2"/>
<comment type="cofactor">
    <cofactor evidence="1">
        <name>Mg(2+)</name>
        <dbReference type="ChEBI" id="CHEBI:18420"/>
    </cofactor>
</comment>
<evidence type="ECO:0000256" key="5">
    <source>
        <dbReference type="ARBA" id="ARBA00022801"/>
    </source>
</evidence>
<keyword evidence="6" id="KW-0460">Magnesium</keyword>
<evidence type="ECO:0000256" key="4">
    <source>
        <dbReference type="ARBA" id="ARBA00021948"/>
    </source>
</evidence>
<dbReference type="PANTHER" id="PTHR37311">
    <property type="entry name" value="2-PHOSPHOSULFOLACTATE PHOSPHATASE-RELATED"/>
    <property type="match status" value="1"/>
</dbReference>
<dbReference type="GO" id="GO:0050532">
    <property type="term" value="F:2-phosphosulfolactate phosphatase activity"/>
    <property type="evidence" value="ECO:0007669"/>
    <property type="project" value="UniProtKB-EC"/>
</dbReference>
<evidence type="ECO:0000313" key="8">
    <source>
        <dbReference type="EMBL" id="OCG74714.1"/>
    </source>
</evidence>
<dbReference type="SUPFAM" id="SSF142823">
    <property type="entry name" value="ComB-like"/>
    <property type="match status" value="1"/>
</dbReference>
<dbReference type="AlphaFoldDB" id="A0A1B9NDT6"/>
<dbReference type="RefSeq" id="WP_067024889.1">
    <property type="nucleotide sequence ID" value="NZ_CP038256.1"/>
</dbReference>
<dbReference type="PANTHER" id="PTHR37311:SF1">
    <property type="entry name" value="2-PHOSPHOSULFOLACTATE PHOSPHATASE-RELATED"/>
    <property type="match status" value="1"/>
</dbReference>
<dbReference type="Proteomes" id="UP000093355">
    <property type="component" value="Unassembled WGS sequence"/>
</dbReference>
<comment type="similarity">
    <text evidence="2">Belongs to the ComB family.</text>
</comment>
<evidence type="ECO:0000313" key="9">
    <source>
        <dbReference type="Proteomes" id="UP000093355"/>
    </source>
</evidence>
<evidence type="ECO:0000256" key="2">
    <source>
        <dbReference type="ARBA" id="ARBA00009997"/>
    </source>
</evidence>
<keyword evidence="9" id="KW-1185">Reference proteome</keyword>
<evidence type="ECO:0000256" key="6">
    <source>
        <dbReference type="ARBA" id="ARBA00022842"/>
    </source>
</evidence>
<evidence type="ECO:0000256" key="3">
    <source>
        <dbReference type="ARBA" id="ARBA00012953"/>
    </source>
</evidence>
<dbReference type="STRING" id="904291.A7J15_04065"/>
<dbReference type="GO" id="GO:0050545">
    <property type="term" value="F:sulfopyruvate decarboxylase activity"/>
    <property type="evidence" value="ECO:0007669"/>
    <property type="project" value="TreeGrafter"/>
</dbReference>
<evidence type="ECO:0000256" key="7">
    <source>
        <dbReference type="ARBA" id="ARBA00033711"/>
    </source>
</evidence>
<proteinExistence type="inferred from homology"/>
<sequence>MGAFDQGRYQVRLDWGLAGLERLAPADVYVIVDVLRFSSSVAAAVTDGGTVSVDAARSSSINGAPLAAAAAALPHAPLVLAGSLRNASAVARAIKAEQERRSARTSVAIVPAGERGAGDAVRFAVEDQLGAGAIVDALVPLGIDHSSPEAVVAAESFAGLRRAVKHLLTASASGLELAEVGRVDEVRAAAAIDDLDAVPVLRDGVFTAL</sequence>
<dbReference type="EC" id="3.1.3.71" evidence="3"/>
<dbReference type="Pfam" id="PF04029">
    <property type="entry name" value="2-ph_phosp"/>
    <property type="match status" value="1"/>
</dbReference>
<protein>
    <recommendedName>
        <fullName evidence="4">Probable 2-phosphosulfolactate phosphatase</fullName>
        <ecNumber evidence="3">3.1.3.71</ecNumber>
    </recommendedName>
</protein>
<dbReference type="InterPro" id="IPR036702">
    <property type="entry name" value="ComB-like_sf"/>
</dbReference>
<dbReference type="GO" id="GO:0000287">
    <property type="term" value="F:magnesium ion binding"/>
    <property type="evidence" value="ECO:0007669"/>
    <property type="project" value="InterPro"/>
</dbReference>
<comment type="catalytic activity">
    <reaction evidence="7">
        <text>(2R)-O-phospho-3-sulfolactate + H2O = (2R)-3-sulfolactate + phosphate</text>
        <dbReference type="Rhea" id="RHEA:23416"/>
        <dbReference type="ChEBI" id="CHEBI:15377"/>
        <dbReference type="ChEBI" id="CHEBI:15597"/>
        <dbReference type="ChEBI" id="CHEBI:43474"/>
        <dbReference type="ChEBI" id="CHEBI:58738"/>
        <dbReference type="EC" id="3.1.3.71"/>
    </reaction>
</comment>
<gene>
    <name evidence="8" type="ORF">A7J15_04065</name>
</gene>
<comment type="caution">
    <text evidence="8">The sequence shown here is derived from an EMBL/GenBank/DDBJ whole genome shotgun (WGS) entry which is preliminary data.</text>
</comment>
<accession>A0A1B9NDT6</accession>
<dbReference type="EMBL" id="LXMD01000021">
    <property type="protein sequence ID" value="OCG74714.1"/>
    <property type="molecule type" value="Genomic_DNA"/>
</dbReference>
<reference evidence="8 9" key="1">
    <citation type="submission" date="2016-05" db="EMBL/GenBank/DDBJ databases">
        <authorList>
            <person name="Lavstsen T."/>
            <person name="Jespersen J.S."/>
        </authorList>
    </citation>
    <scope>NUCLEOTIDE SEQUENCE [LARGE SCALE GENOMIC DNA]</scope>
    <source>
        <strain evidence="8 9">YLB-01</strain>
    </source>
</reference>
<name>A0A1B9NDT6_9MICO</name>
<organism evidence="8 9">
    <name type="scientific">Microbacterium sediminis</name>
    <dbReference type="NCBI Taxonomy" id="904291"/>
    <lineage>
        <taxon>Bacteria</taxon>
        <taxon>Bacillati</taxon>
        <taxon>Actinomycetota</taxon>
        <taxon>Actinomycetes</taxon>
        <taxon>Micrococcales</taxon>
        <taxon>Microbacteriaceae</taxon>
        <taxon>Microbacterium</taxon>
    </lineage>
</organism>
<keyword evidence="5 8" id="KW-0378">Hydrolase</keyword>
<evidence type="ECO:0000256" key="1">
    <source>
        <dbReference type="ARBA" id="ARBA00001946"/>
    </source>
</evidence>
<dbReference type="Gene3D" id="3.90.1560.10">
    <property type="entry name" value="ComB-like"/>
    <property type="match status" value="1"/>
</dbReference>